<evidence type="ECO:0000256" key="1">
    <source>
        <dbReference type="ARBA" id="ARBA00004167"/>
    </source>
</evidence>
<dbReference type="SMART" id="SM00255">
    <property type="entry name" value="TIR"/>
    <property type="match status" value="1"/>
</dbReference>
<dbReference type="Gene3D" id="3.40.50.10140">
    <property type="entry name" value="Toll/interleukin-1 receptor homology (TIR) domain"/>
    <property type="match status" value="1"/>
</dbReference>
<evidence type="ECO:0000256" key="7">
    <source>
        <dbReference type="SAM" id="SignalP"/>
    </source>
</evidence>
<dbReference type="PANTHER" id="PTHR24365">
    <property type="entry name" value="TOLL-LIKE RECEPTOR"/>
    <property type="match status" value="1"/>
</dbReference>
<feature type="signal peptide" evidence="7">
    <location>
        <begin position="1"/>
        <end position="22"/>
    </location>
</feature>
<comment type="subcellular location">
    <subcellularLocation>
        <location evidence="1">Membrane</location>
        <topology evidence="1">Single-pass membrane protein</topology>
    </subcellularLocation>
</comment>
<evidence type="ECO:0000256" key="5">
    <source>
        <dbReference type="ARBA" id="ARBA00022989"/>
    </source>
</evidence>
<keyword evidence="6" id="KW-0472">Membrane</keyword>
<dbReference type="InterPro" id="IPR001611">
    <property type="entry name" value="Leu-rich_rpt"/>
</dbReference>
<keyword evidence="10" id="KW-1185">Reference proteome</keyword>
<dbReference type="PANTHER" id="PTHR24365:SF541">
    <property type="entry name" value="PROTEIN TOLL-RELATED"/>
    <property type="match status" value="1"/>
</dbReference>
<dbReference type="Gene3D" id="3.80.10.10">
    <property type="entry name" value="Ribonuclease Inhibitor"/>
    <property type="match status" value="1"/>
</dbReference>
<keyword evidence="3" id="KW-0812">Transmembrane</keyword>
<reference evidence="9" key="1">
    <citation type="submission" date="2022-08" db="UniProtKB">
        <authorList>
            <consortium name="EnsemblMetazoa"/>
        </authorList>
    </citation>
    <scope>IDENTIFICATION</scope>
    <source>
        <strain evidence="9">05x7-T-G4-1.051#20</strain>
    </source>
</reference>
<name>A0A8W8JBU0_MAGGI</name>
<dbReference type="EnsemblMetazoa" id="G18099.1">
    <property type="protein sequence ID" value="G18099.1:cds"/>
    <property type="gene ID" value="G18099"/>
</dbReference>
<evidence type="ECO:0000256" key="6">
    <source>
        <dbReference type="ARBA" id="ARBA00023136"/>
    </source>
</evidence>
<comment type="similarity">
    <text evidence="2">Belongs to the Toll-like receptor family.</text>
</comment>
<organism evidence="9 10">
    <name type="scientific">Magallana gigas</name>
    <name type="common">Pacific oyster</name>
    <name type="synonym">Crassostrea gigas</name>
    <dbReference type="NCBI Taxonomy" id="29159"/>
    <lineage>
        <taxon>Eukaryota</taxon>
        <taxon>Metazoa</taxon>
        <taxon>Spiralia</taxon>
        <taxon>Lophotrochozoa</taxon>
        <taxon>Mollusca</taxon>
        <taxon>Bivalvia</taxon>
        <taxon>Autobranchia</taxon>
        <taxon>Pteriomorphia</taxon>
        <taxon>Ostreida</taxon>
        <taxon>Ostreoidea</taxon>
        <taxon>Ostreidae</taxon>
        <taxon>Magallana</taxon>
    </lineage>
</organism>
<evidence type="ECO:0000313" key="9">
    <source>
        <dbReference type="EnsemblMetazoa" id="G18099.1:cds"/>
    </source>
</evidence>
<dbReference type="GO" id="GO:0005886">
    <property type="term" value="C:plasma membrane"/>
    <property type="evidence" value="ECO:0007669"/>
    <property type="project" value="TreeGrafter"/>
</dbReference>
<evidence type="ECO:0000313" key="10">
    <source>
        <dbReference type="Proteomes" id="UP000005408"/>
    </source>
</evidence>
<dbReference type="SUPFAM" id="SSF52200">
    <property type="entry name" value="Toll/Interleukin receptor TIR domain"/>
    <property type="match status" value="1"/>
</dbReference>
<accession>A0A8W8JBU0</accession>
<keyword evidence="4 7" id="KW-0732">Signal</keyword>
<dbReference type="PROSITE" id="PS50104">
    <property type="entry name" value="TIR"/>
    <property type="match status" value="1"/>
</dbReference>
<evidence type="ECO:0000256" key="2">
    <source>
        <dbReference type="ARBA" id="ARBA00009634"/>
    </source>
</evidence>
<dbReference type="InterPro" id="IPR032675">
    <property type="entry name" value="LRR_dom_sf"/>
</dbReference>
<dbReference type="SUPFAM" id="SSF52058">
    <property type="entry name" value="L domain-like"/>
    <property type="match status" value="1"/>
</dbReference>
<feature type="chain" id="PRO_5036449290" description="TIR domain-containing protein" evidence="7">
    <location>
        <begin position="23"/>
        <end position="304"/>
    </location>
</feature>
<evidence type="ECO:0000259" key="8">
    <source>
        <dbReference type="PROSITE" id="PS50104"/>
    </source>
</evidence>
<dbReference type="Pfam" id="PF13676">
    <property type="entry name" value="TIR_2"/>
    <property type="match status" value="1"/>
</dbReference>
<dbReference type="GO" id="GO:0038023">
    <property type="term" value="F:signaling receptor activity"/>
    <property type="evidence" value="ECO:0007669"/>
    <property type="project" value="TreeGrafter"/>
</dbReference>
<keyword evidence="5" id="KW-1133">Transmembrane helix</keyword>
<proteinExistence type="inferred from homology"/>
<dbReference type="Pfam" id="PF13855">
    <property type="entry name" value="LRR_8"/>
    <property type="match status" value="1"/>
</dbReference>
<dbReference type="Proteomes" id="UP000005408">
    <property type="component" value="Unassembled WGS sequence"/>
</dbReference>
<sequence length="304" mass="34876">MTCKQRFSLILAFCYSALLLMTENCPLSHKIVDDCGNVGLLWNCSGLNISKLPTAIPSELENGTVTLDLSFNLFSNLTEETFQQIAAYSNVTSVILHHNYITKIENKTFRKLSNLCSLDVSFTLLEKSKIDADAFSNLDNLKILRIHRNNFQGDHVCEEGDFQHDVYISYNDDDTSWVANNLNPKLESLNIKAWFKVRDSIPGVSQSEEIIKCINESRKVMFIISESFLDIGWSSYAVQMAITHAFHNQRQRSIVVIIKDGLPLERLPKEFKHIWWCIEHLRWPEDETNDETLLLNLSNVLLSE</sequence>
<protein>
    <recommendedName>
        <fullName evidence="8">TIR domain-containing protein</fullName>
    </recommendedName>
</protein>
<evidence type="ECO:0000256" key="3">
    <source>
        <dbReference type="ARBA" id="ARBA00022692"/>
    </source>
</evidence>
<dbReference type="InterPro" id="IPR035897">
    <property type="entry name" value="Toll_tir_struct_dom_sf"/>
</dbReference>
<dbReference type="AlphaFoldDB" id="A0A8W8JBU0"/>
<dbReference type="InterPro" id="IPR000157">
    <property type="entry name" value="TIR_dom"/>
</dbReference>
<evidence type="ECO:0000256" key="4">
    <source>
        <dbReference type="ARBA" id="ARBA00022729"/>
    </source>
</evidence>
<feature type="domain" description="TIR" evidence="8">
    <location>
        <begin position="162"/>
        <end position="301"/>
    </location>
</feature>
<dbReference type="GO" id="GO:0007165">
    <property type="term" value="P:signal transduction"/>
    <property type="evidence" value="ECO:0007669"/>
    <property type="project" value="InterPro"/>
</dbReference>